<gene>
    <name evidence="4" type="ORF">GCM10007315_09210</name>
</gene>
<dbReference type="PANTHER" id="PTHR30486:SF15">
    <property type="entry name" value="TYPE II_IV SECRETION SYSTEM ATPASE"/>
    <property type="match status" value="1"/>
</dbReference>
<evidence type="ECO:0000256" key="1">
    <source>
        <dbReference type="ARBA" id="ARBA00006611"/>
    </source>
</evidence>
<comment type="similarity">
    <text evidence="1">Belongs to the GSP E family.</text>
</comment>
<organism evidence="4 5">
    <name type="scientific">Neogemmobacter tilapiae</name>
    <dbReference type="NCBI Taxonomy" id="875041"/>
    <lineage>
        <taxon>Bacteria</taxon>
        <taxon>Pseudomonadati</taxon>
        <taxon>Pseudomonadota</taxon>
        <taxon>Alphaproteobacteria</taxon>
        <taxon>Rhodobacterales</taxon>
        <taxon>Paracoccaceae</taxon>
        <taxon>Neogemmobacter</taxon>
    </lineage>
</organism>
<feature type="region of interest" description="Disordered" evidence="2">
    <location>
        <begin position="1"/>
        <end position="21"/>
    </location>
</feature>
<protein>
    <submittedName>
        <fullName evidence="4">Flp pilus assembly protein, ATPase CpaF</fullName>
    </submittedName>
</protein>
<dbReference type="Pfam" id="PF00437">
    <property type="entry name" value="T2SSE"/>
    <property type="match status" value="1"/>
</dbReference>
<dbReference type="PANTHER" id="PTHR30486">
    <property type="entry name" value="TWITCHING MOTILITY PROTEIN PILT"/>
    <property type="match status" value="1"/>
</dbReference>
<feature type="domain" description="Bacterial type II secretion system protein E" evidence="3">
    <location>
        <begin position="88"/>
        <end position="363"/>
    </location>
</feature>
<dbReference type="Gene3D" id="3.40.50.300">
    <property type="entry name" value="P-loop containing nucleotide triphosphate hydrolases"/>
    <property type="match status" value="1"/>
</dbReference>
<keyword evidence="5" id="KW-1185">Reference proteome</keyword>
<sequence length="440" mass="48950">MAPQRVSAESQNADKDKKRRDRLQELKVELHKRLLENLNLSALEHASESDLKLEISSIASEALDEMSVALNKEDRVTLNQELYDEVMGLGPLEPLLKDETINDILVNGPQRIFVERAGKLELTNVTFKDERHLLRIIDKIVSAVGRRVDESNPYCDARLQDGSRFNCMVPPIAVDGSLVSIRKFKKDKLGIGDLVKFGAFTEEMAAYIQAAVSCRLNIIVSGGTGSGKTTTLNALSSFIDNHERVLTIEDTAELQLQQVHVGRMESRPPNVEGKGAVTQRDCLRNALRMRPDRIIVGETRGEEVIDMLQAMNTGHDGSMTTIHANNPRDGISRLENMVAMAGIEMPLKAVRSQIASAVNLIVQASRLQDGSRRMVSITEITGMEGEVISMQEIFRYERLGLAPDGKIIGRFNATGVRSHYSDRFRQWGFDLPASIYEPIA</sequence>
<dbReference type="EMBL" id="BMYJ01000002">
    <property type="protein sequence ID" value="GHC49230.1"/>
    <property type="molecule type" value="Genomic_DNA"/>
</dbReference>
<dbReference type="AlphaFoldDB" id="A0A918TK24"/>
<dbReference type="InterPro" id="IPR027417">
    <property type="entry name" value="P-loop_NTPase"/>
</dbReference>
<dbReference type="InterPro" id="IPR001482">
    <property type="entry name" value="T2SS/T4SS_dom"/>
</dbReference>
<evidence type="ECO:0000256" key="2">
    <source>
        <dbReference type="SAM" id="MobiDB-lite"/>
    </source>
</evidence>
<feature type="compositionally biased region" description="Basic and acidic residues" evidence="2">
    <location>
        <begin position="12"/>
        <end position="21"/>
    </location>
</feature>
<reference evidence="4" key="1">
    <citation type="journal article" date="2014" name="Int. J. Syst. Evol. Microbiol.">
        <title>Complete genome sequence of Corynebacterium casei LMG S-19264T (=DSM 44701T), isolated from a smear-ripened cheese.</title>
        <authorList>
            <consortium name="US DOE Joint Genome Institute (JGI-PGF)"/>
            <person name="Walter F."/>
            <person name="Albersmeier A."/>
            <person name="Kalinowski J."/>
            <person name="Ruckert C."/>
        </authorList>
    </citation>
    <scope>NUCLEOTIDE SEQUENCE</scope>
    <source>
        <strain evidence="4">KCTC 23310</strain>
    </source>
</reference>
<dbReference type="GO" id="GO:0016887">
    <property type="term" value="F:ATP hydrolysis activity"/>
    <property type="evidence" value="ECO:0007669"/>
    <property type="project" value="InterPro"/>
</dbReference>
<dbReference type="FunFam" id="3.40.50.300:FF:000521">
    <property type="entry name" value="Type II secretion system protein E"/>
    <property type="match status" value="1"/>
</dbReference>
<reference evidence="4" key="2">
    <citation type="submission" date="2020-09" db="EMBL/GenBank/DDBJ databases">
        <authorList>
            <person name="Sun Q."/>
            <person name="Kim S."/>
        </authorList>
    </citation>
    <scope>NUCLEOTIDE SEQUENCE</scope>
    <source>
        <strain evidence="4">KCTC 23310</strain>
    </source>
</reference>
<evidence type="ECO:0000313" key="4">
    <source>
        <dbReference type="EMBL" id="GHC49230.1"/>
    </source>
</evidence>
<accession>A0A918TK24</accession>
<proteinExistence type="inferred from homology"/>
<dbReference type="SUPFAM" id="SSF52540">
    <property type="entry name" value="P-loop containing nucleoside triphosphate hydrolases"/>
    <property type="match status" value="1"/>
</dbReference>
<dbReference type="CDD" id="cd01130">
    <property type="entry name" value="VirB11-like_ATPase"/>
    <property type="match status" value="1"/>
</dbReference>
<dbReference type="InterPro" id="IPR050921">
    <property type="entry name" value="T4SS_GSP_E_ATPase"/>
</dbReference>
<comment type="caution">
    <text evidence="4">The sequence shown here is derived from an EMBL/GenBank/DDBJ whole genome shotgun (WGS) entry which is preliminary data.</text>
</comment>
<name>A0A918TK24_9RHOB</name>
<dbReference type="Proteomes" id="UP000638981">
    <property type="component" value="Unassembled WGS sequence"/>
</dbReference>
<evidence type="ECO:0000259" key="3">
    <source>
        <dbReference type="Pfam" id="PF00437"/>
    </source>
</evidence>
<evidence type="ECO:0000313" key="5">
    <source>
        <dbReference type="Proteomes" id="UP000638981"/>
    </source>
</evidence>
<dbReference type="Gene3D" id="3.30.450.380">
    <property type="match status" value="1"/>
</dbReference>